<evidence type="ECO:0000313" key="2">
    <source>
        <dbReference type="Proteomes" id="UP000242770"/>
    </source>
</evidence>
<gene>
    <name evidence="1" type="primary">SSCI38360.1</name>
</gene>
<dbReference type="Proteomes" id="UP000242770">
    <property type="component" value="Unassembled WGS sequence"/>
</dbReference>
<keyword evidence="2" id="KW-1185">Reference proteome</keyword>
<accession>A0A0F7RXZ9</accession>
<sequence>MTKALILAEDSATSFALKKPSLAFEIDFLSHGNHKFRYLNYDPDTSCYDITLERKSKTHWRMTVGETEDDRDLDTLNSHQTTTRFCTDKLVIKVTRKPHNTR</sequence>
<proteinExistence type="predicted"/>
<name>A0A0F7RXZ9_9BASI</name>
<dbReference type="AlphaFoldDB" id="A0A0F7RXZ9"/>
<protein>
    <submittedName>
        <fullName evidence="1">Uncharacterized protein</fullName>
    </submittedName>
</protein>
<organism evidence="1 2">
    <name type="scientific">Sporisorium scitamineum</name>
    <dbReference type="NCBI Taxonomy" id="49012"/>
    <lineage>
        <taxon>Eukaryota</taxon>
        <taxon>Fungi</taxon>
        <taxon>Dikarya</taxon>
        <taxon>Basidiomycota</taxon>
        <taxon>Ustilaginomycotina</taxon>
        <taxon>Ustilaginomycetes</taxon>
        <taxon>Ustilaginales</taxon>
        <taxon>Ustilaginaceae</taxon>
        <taxon>Sporisorium</taxon>
    </lineage>
</organism>
<evidence type="ECO:0000313" key="1">
    <source>
        <dbReference type="EMBL" id="CDS00223.1"/>
    </source>
</evidence>
<dbReference type="EMBL" id="CCFA01002209">
    <property type="protein sequence ID" value="CDS00223.1"/>
    <property type="molecule type" value="Genomic_DNA"/>
</dbReference>
<reference evidence="2" key="1">
    <citation type="submission" date="2014-06" db="EMBL/GenBank/DDBJ databases">
        <authorList>
            <person name="Berkman P.J."/>
        </authorList>
    </citation>
    <scope>NUCLEOTIDE SEQUENCE [LARGE SCALE GENOMIC DNA]</scope>
</reference>